<evidence type="ECO:0000313" key="2">
    <source>
        <dbReference type="Proteomes" id="UP000491181"/>
    </source>
</evidence>
<evidence type="ECO:0000313" key="1">
    <source>
        <dbReference type="EMBL" id="GFH88733.1"/>
    </source>
</evidence>
<accession>A0A7J0A8J3</accession>
<name>A0A7J0A8J3_9BACE</name>
<proteinExistence type="predicted"/>
<comment type="caution">
    <text evidence="1">The sequence shown here is derived from an EMBL/GenBank/DDBJ whole genome shotgun (WGS) entry which is preliminary data.</text>
</comment>
<reference evidence="1 2" key="1">
    <citation type="journal article" date="2020" name="Microbiome">
        <title>Single-cell genomics of uncultured bacteria reveals dietary fiber responders in the mouse gut microbiota.</title>
        <authorList>
            <person name="Chijiiwa R."/>
            <person name="Hosokawa M."/>
            <person name="Kogawa M."/>
            <person name="Nishikawa Y."/>
            <person name="Ide K."/>
            <person name="Sakanashi C."/>
            <person name="Takahashi K."/>
            <person name="Takeyama H."/>
        </authorList>
    </citation>
    <scope>NUCLEOTIDE SEQUENCE [LARGE SCALE GENOMIC DNA]</scope>
    <source>
        <strain evidence="1">IMSAGC_001</strain>
    </source>
</reference>
<gene>
    <name evidence="1" type="ORF">IMSAGC001_04178</name>
</gene>
<dbReference type="Proteomes" id="UP000491181">
    <property type="component" value="Unassembled WGS sequence"/>
</dbReference>
<organism evidence="1 2">
    <name type="scientific">Bacteroides acidifaciens</name>
    <dbReference type="NCBI Taxonomy" id="85831"/>
    <lineage>
        <taxon>Bacteria</taxon>
        <taxon>Pseudomonadati</taxon>
        <taxon>Bacteroidota</taxon>
        <taxon>Bacteroidia</taxon>
        <taxon>Bacteroidales</taxon>
        <taxon>Bacteroidaceae</taxon>
        <taxon>Bacteroides</taxon>
    </lineage>
</organism>
<dbReference type="AlphaFoldDB" id="A0A7J0A8J3"/>
<sequence length="144" mass="15916">MLVSQIGIAAREEIEVVQGREAVVARYGGLGDDVSLFRQYAVDEKRGDERHPLVSVHLLAQHHRHAHAVYGLPLRRKGAREFHAPLVVANDGLVAVLQDDVLVLAAHQMLVKRYVGGEEPAFRGAVLALRLTVERIDLAARARH</sequence>
<dbReference type="EMBL" id="BLLS01000336">
    <property type="protein sequence ID" value="GFH88733.1"/>
    <property type="molecule type" value="Genomic_DNA"/>
</dbReference>
<protein>
    <submittedName>
        <fullName evidence="1">Uncharacterized protein</fullName>
    </submittedName>
</protein>